<sequence>ATACLFEEAGAVVSDVYGQPLDLNRPDSTFMNHRGAVYATDENLANRIREILTQSE</sequence>
<protein>
    <recommendedName>
        <fullName evidence="2">Inositol monophosphatase</fullName>
    </recommendedName>
</protein>
<dbReference type="AlphaFoldDB" id="A0A382N452"/>
<dbReference type="Gene3D" id="3.40.190.80">
    <property type="match status" value="1"/>
</dbReference>
<feature type="non-terminal residue" evidence="1">
    <location>
        <position position="1"/>
    </location>
</feature>
<dbReference type="EMBL" id="UINC01097343">
    <property type="protein sequence ID" value="SVC54967.1"/>
    <property type="molecule type" value="Genomic_DNA"/>
</dbReference>
<gene>
    <name evidence="1" type="ORF">METZ01_LOCUS307821</name>
</gene>
<dbReference type="SUPFAM" id="SSF56655">
    <property type="entry name" value="Carbohydrate phosphatase"/>
    <property type="match status" value="1"/>
</dbReference>
<accession>A0A382N452</accession>
<reference evidence="1" key="1">
    <citation type="submission" date="2018-05" db="EMBL/GenBank/DDBJ databases">
        <authorList>
            <person name="Lanie J.A."/>
            <person name="Ng W.-L."/>
            <person name="Kazmierczak K.M."/>
            <person name="Andrzejewski T.M."/>
            <person name="Davidsen T.M."/>
            <person name="Wayne K.J."/>
            <person name="Tettelin H."/>
            <person name="Glass J.I."/>
            <person name="Rusch D."/>
            <person name="Podicherti R."/>
            <person name="Tsui H.-C.T."/>
            <person name="Winkler M.E."/>
        </authorList>
    </citation>
    <scope>NUCLEOTIDE SEQUENCE</scope>
</reference>
<evidence type="ECO:0008006" key="2">
    <source>
        <dbReference type="Google" id="ProtNLM"/>
    </source>
</evidence>
<name>A0A382N452_9ZZZZ</name>
<organism evidence="1">
    <name type="scientific">marine metagenome</name>
    <dbReference type="NCBI Taxonomy" id="408172"/>
    <lineage>
        <taxon>unclassified sequences</taxon>
        <taxon>metagenomes</taxon>
        <taxon>ecological metagenomes</taxon>
    </lineage>
</organism>
<proteinExistence type="predicted"/>
<evidence type="ECO:0000313" key="1">
    <source>
        <dbReference type="EMBL" id="SVC54967.1"/>
    </source>
</evidence>